<evidence type="ECO:0000313" key="8">
    <source>
        <dbReference type="Proteomes" id="UP000319825"/>
    </source>
</evidence>
<dbReference type="AlphaFoldDB" id="A0A562IDS1"/>
<keyword evidence="8" id="KW-1185">Reference proteome</keyword>
<evidence type="ECO:0000256" key="3">
    <source>
        <dbReference type="ARBA" id="ARBA00023125"/>
    </source>
</evidence>
<dbReference type="Pfam" id="PF01385">
    <property type="entry name" value="OrfB_IS605"/>
    <property type="match status" value="1"/>
</dbReference>
<sequence length="421" mass="47038">MEEERRVVKINHGYVRRLAPTAEQAAALDIQGHAARAMWNLLHEWWTWGGGRDRRPTLKQADEAIRQARKDIPWLADLPAQAARQVLKTYVRAWRNCWEGRACAPEFKARLRSRMSVDVPQGRDLAITRLSRRVGQVRIPKAGVVRFRSSGPIPGVGREPGRTTGGRLVKDALGWHIVFRTEVEVGTPAQHQGPAVGIDRGVNVALALSDGNDQHHGPWLRPKEAERLLRLERKAARQKRARNPFERTSNRLHRTYDQIAGLRARAKRRRYDWQHKTTTTIAGRCGIVAVEELRVENMTRSARGAIAEPGRNVRQKAGLNRVMLNEAHARTVELLAYKLAERGGQLLKVPAAYTSQTCSTCGHRDPRSRHGVVFTCTSCGHLDHADTNAALNILNAAGLGRVRTWSPAPVGCEASTTRRAA</sequence>
<dbReference type="GO" id="GO:0006310">
    <property type="term" value="P:DNA recombination"/>
    <property type="evidence" value="ECO:0007669"/>
    <property type="project" value="UniProtKB-KW"/>
</dbReference>
<keyword evidence="4" id="KW-0233">DNA recombination</keyword>
<gene>
    <name evidence="7" type="ORF">JD77_03874</name>
</gene>
<evidence type="ECO:0000313" key="7">
    <source>
        <dbReference type="EMBL" id="TWH68873.1"/>
    </source>
</evidence>
<name>A0A562IDS1_MICOL</name>
<dbReference type="InterPro" id="IPR010095">
    <property type="entry name" value="Cas12f1-like_TNB"/>
</dbReference>
<evidence type="ECO:0000256" key="1">
    <source>
        <dbReference type="ARBA" id="ARBA00008761"/>
    </source>
</evidence>
<keyword evidence="2" id="KW-0815">Transposition</keyword>
<dbReference type="GO" id="GO:0003677">
    <property type="term" value="F:DNA binding"/>
    <property type="evidence" value="ECO:0007669"/>
    <property type="project" value="UniProtKB-KW"/>
</dbReference>
<feature type="domain" description="Probable transposase IS891/IS1136/IS1341" evidence="5">
    <location>
        <begin position="179"/>
        <end position="301"/>
    </location>
</feature>
<dbReference type="OrthoDB" id="6230307at2"/>
<evidence type="ECO:0000259" key="6">
    <source>
        <dbReference type="Pfam" id="PF07282"/>
    </source>
</evidence>
<dbReference type="GO" id="GO:0032196">
    <property type="term" value="P:transposition"/>
    <property type="evidence" value="ECO:0007669"/>
    <property type="project" value="UniProtKB-KW"/>
</dbReference>
<evidence type="ECO:0000259" key="5">
    <source>
        <dbReference type="Pfam" id="PF01385"/>
    </source>
</evidence>
<evidence type="ECO:0000256" key="4">
    <source>
        <dbReference type="ARBA" id="ARBA00023172"/>
    </source>
</evidence>
<feature type="domain" description="Cas12f1-like TNB" evidence="6">
    <location>
        <begin position="328"/>
        <end position="393"/>
    </location>
</feature>
<accession>A0A562IDS1</accession>
<comment type="similarity">
    <text evidence="1">In the C-terminal section; belongs to the transposase 35 family.</text>
</comment>
<comment type="caution">
    <text evidence="7">The sequence shown here is derived from an EMBL/GenBank/DDBJ whole genome shotgun (WGS) entry which is preliminary data.</text>
</comment>
<dbReference type="Pfam" id="PF07282">
    <property type="entry name" value="Cas12f1-like_TNB"/>
    <property type="match status" value="1"/>
</dbReference>
<dbReference type="Proteomes" id="UP000319825">
    <property type="component" value="Unassembled WGS sequence"/>
</dbReference>
<evidence type="ECO:0000256" key="2">
    <source>
        <dbReference type="ARBA" id="ARBA00022578"/>
    </source>
</evidence>
<organism evidence="7 8">
    <name type="scientific">Micromonospora olivasterospora</name>
    <dbReference type="NCBI Taxonomy" id="1880"/>
    <lineage>
        <taxon>Bacteria</taxon>
        <taxon>Bacillati</taxon>
        <taxon>Actinomycetota</taxon>
        <taxon>Actinomycetes</taxon>
        <taxon>Micromonosporales</taxon>
        <taxon>Micromonosporaceae</taxon>
        <taxon>Micromonospora</taxon>
    </lineage>
</organism>
<dbReference type="EMBL" id="VLKE01000001">
    <property type="protein sequence ID" value="TWH68873.1"/>
    <property type="molecule type" value="Genomic_DNA"/>
</dbReference>
<protein>
    <submittedName>
        <fullName evidence="7">Putative transposase</fullName>
    </submittedName>
</protein>
<dbReference type="NCBIfam" id="NF040570">
    <property type="entry name" value="guided_TnpB"/>
    <property type="match status" value="1"/>
</dbReference>
<dbReference type="InterPro" id="IPR001959">
    <property type="entry name" value="Transposase"/>
</dbReference>
<proteinExistence type="inferred from homology"/>
<reference evidence="7 8" key="1">
    <citation type="submission" date="2019-07" db="EMBL/GenBank/DDBJ databases">
        <title>R&amp;d 2014.</title>
        <authorList>
            <person name="Klenk H.-P."/>
        </authorList>
    </citation>
    <scope>NUCLEOTIDE SEQUENCE [LARGE SCALE GENOMIC DNA]</scope>
    <source>
        <strain evidence="7 8">DSM 43868</strain>
    </source>
</reference>
<keyword evidence="3" id="KW-0238">DNA-binding</keyword>
<dbReference type="RefSeq" id="WP_145775577.1">
    <property type="nucleotide sequence ID" value="NZ_VLKE01000001.1"/>
</dbReference>